<dbReference type="CDD" id="cd02002">
    <property type="entry name" value="TPP_BFDC"/>
    <property type="match status" value="1"/>
</dbReference>
<dbReference type="InterPro" id="IPR011766">
    <property type="entry name" value="TPP_enzyme_TPP-bd"/>
</dbReference>
<dbReference type="InterPro" id="IPR029061">
    <property type="entry name" value="THDP-binding"/>
</dbReference>
<evidence type="ECO:0000259" key="4">
    <source>
        <dbReference type="Pfam" id="PF00205"/>
    </source>
</evidence>
<dbReference type="InterPro" id="IPR045229">
    <property type="entry name" value="TPP_enz"/>
</dbReference>
<dbReference type="Pfam" id="PF00205">
    <property type="entry name" value="TPP_enzyme_M"/>
    <property type="match status" value="1"/>
</dbReference>
<dbReference type="Pfam" id="PF02775">
    <property type="entry name" value="TPP_enzyme_C"/>
    <property type="match status" value="1"/>
</dbReference>
<dbReference type="EMBL" id="MN739102">
    <property type="protein sequence ID" value="QHS88768.1"/>
    <property type="molecule type" value="Genomic_DNA"/>
</dbReference>
<proteinExistence type="inferred from homology"/>
<evidence type="ECO:0008006" key="8">
    <source>
        <dbReference type="Google" id="ProtNLM"/>
    </source>
</evidence>
<evidence type="ECO:0000256" key="2">
    <source>
        <dbReference type="ARBA" id="ARBA00023052"/>
    </source>
</evidence>
<dbReference type="GO" id="GO:0003984">
    <property type="term" value="F:acetolactate synthase activity"/>
    <property type="evidence" value="ECO:0007669"/>
    <property type="project" value="TreeGrafter"/>
</dbReference>
<dbReference type="PANTHER" id="PTHR18968">
    <property type="entry name" value="THIAMINE PYROPHOSPHATE ENZYMES"/>
    <property type="match status" value="1"/>
</dbReference>
<dbReference type="InterPro" id="IPR029035">
    <property type="entry name" value="DHS-like_NAD/FAD-binding_dom"/>
</dbReference>
<reference evidence="7" key="1">
    <citation type="journal article" date="2020" name="Nature">
        <title>Giant virus diversity and host interactions through global metagenomics.</title>
        <authorList>
            <person name="Schulz F."/>
            <person name="Roux S."/>
            <person name="Paez-Espino D."/>
            <person name="Jungbluth S."/>
            <person name="Walsh D.A."/>
            <person name="Denef V.J."/>
            <person name="McMahon K.D."/>
            <person name="Konstantinidis K.T."/>
            <person name="Eloe-Fadrosh E.A."/>
            <person name="Kyrpides N.C."/>
            <person name="Woyke T."/>
        </authorList>
    </citation>
    <scope>NUCLEOTIDE SEQUENCE</scope>
    <source>
        <strain evidence="7">GVMAG-M-3300010158-59</strain>
    </source>
</reference>
<dbReference type="NCBIfam" id="NF005485">
    <property type="entry name" value="PRK07092.1"/>
    <property type="match status" value="1"/>
</dbReference>
<dbReference type="Pfam" id="PF02776">
    <property type="entry name" value="TPP_enzyme_N"/>
    <property type="match status" value="1"/>
</dbReference>
<feature type="domain" description="Thiamine pyrophosphate enzyme TPP-binding" evidence="5">
    <location>
        <begin position="402"/>
        <end position="542"/>
    </location>
</feature>
<dbReference type="GO" id="GO:0000287">
    <property type="term" value="F:magnesium ion binding"/>
    <property type="evidence" value="ECO:0007669"/>
    <property type="project" value="InterPro"/>
</dbReference>
<dbReference type="SUPFAM" id="SSF52467">
    <property type="entry name" value="DHS-like NAD/FAD-binding domain"/>
    <property type="match status" value="1"/>
</dbReference>
<dbReference type="CDD" id="cd07035">
    <property type="entry name" value="TPP_PYR_POX_like"/>
    <property type="match status" value="1"/>
</dbReference>
<keyword evidence="2 3" id="KW-0786">Thiamine pyrophosphate</keyword>
<evidence type="ECO:0000256" key="3">
    <source>
        <dbReference type="RuleBase" id="RU362132"/>
    </source>
</evidence>
<name>A0A6C0BB96_9ZZZZ</name>
<sequence>MNNTKRLQKKIKKNSSKKNINHTIRDNTFDILRNLGITIICGNPGSTEETMLMNFPKDFLYIMALQEASVVGIADGISQSIRKPVIVNVHTGVGIGNGMGNIITAFQNKTPLILTSGNQTRDMLLIEPLLTNIQPTLLPLPWVKWAYQPCRHEDVPGSFMRAYATAVQEPQGPVYLSIPLDDWGKTTSHKIQTRNICEKIGPDPKILMEFATKINNSKNPVLIYGSDIARNSAWNNGIEFAEKINAPVWSGPFNERTPFPETHPLYQGQLKSSIRQLCDEIKGHDLIIVIGAPVFRYYPYLAGEYIPKNAELLLVSDDSDLISKAPVGDSILSNSKLFFEEIINKIDKNIRNDKIPLRNPPPTNIKLGNRPYLPETILHVLNNNLPDEYILTEECPSIVSTMQDIIRIDQPDTFYTFASGGLGWTMPASIGLAIGEKIQKRYRPVFCLIGDGSFQYSIQSLFTGVQHQAHVIYIVFQNHEYGILKEFAVFQNTPNVPGLDLPGLDIVSLAKGYGANSTLIDNISDFSKEIKKALLFKGVTVLVLPTKKVKGGLTV</sequence>
<dbReference type="AlphaFoldDB" id="A0A6C0BB96"/>
<evidence type="ECO:0000313" key="7">
    <source>
        <dbReference type="EMBL" id="QHS88768.1"/>
    </source>
</evidence>
<dbReference type="GO" id="GO:0030976">
    <property type="term" value="F:thiamine pyrophosphate binding"/>
    <property type="evidence" value="ECO:0007669"/>
    <property type="project" value="InterPro"/>
</dbReference>
<dbReference type="PANTHER" id="PTHR18968:SF133">
    <property type="entry name" value="BENZOYLFORMATE DECARBOXYLASE"/>
    <property type="match status" value="1"/>
</dbReference>
<feature type="domain" description="Thiamine pyrophosphate enzyme central" evidence="4">
    <location>
        <begin position="209"/>
        <end position="338"/>
    </location>
</feature>
<dbReference type="GO" id="GO:0050660">
    <property type="term" value="F:flavin adenine dinucleotide binding"/>
    <property type="evidence" value="ECO:0007669"/>
    <property type="project" value="TreeGrafter"/>
</dbReference>
<dbReference type="InterPro" id="IPR012001">
    <property type="entry name" value="Thiamin_PyroP_enz_TPP-bd_dom"/>
</dbReference>
<evidence type="ECO:0000256" key="1">
    <source>
        <dbReference type="ARBA" id="ARBA00007812"/>
    </source>
</evidence>
<dbReference type="SUPFAM" id="SSF52518">
    <property type="entry name" value="Thiamin diphosphate-binding fold (THDP-binding)"/>
    <property type="match status" value="2"/>
</dbReference>
<dbReference type="InterPro" id="IPR012000">
    <property type="entry name" value="Thiamin_PyroP_enz_cen_dom"/>
</dbReference>
<organism evidence="7">
    <name type="scientific">viral metagenome</name>
    <dbReference type="NCBI Taxonomy" id="1070528"/>
    <lineage>
        <taxon>unclassified sequences</taxon>
        <taxon>metagenomes</taxon>
        <taxon>organismal metagenomes</taxon>
    </lineage>
</organism>
<dbReference type="Gene3D" id="3.40.50.970">
    <property type="match status" value="2"/>
</dbReference>
<protein>
    <recommendedName>
        <fullName evidence="8">Benzoylformate decarboxylase</fullName>
    </recommendedName>
</protein>
<evidence type="ECO:0000259" key="5">
    <source>
        <dbReference type="Pfam" id="PF02775"/>
    </source>
</evidence>
<dbReference type="Gene3D" id="3.40.50.1220">
    <property type="entry name" value="TPP-binding domain"/>
    <property type="match status" value="1"/>
</dbReference>
<comment type="similarity">
    <text evidence="1 3">Belongs to the TPP enzyme family.</text>
</comment>
<evidence type="ECO:0000259" key="6">
    <source>
        <dbReference type="Pfam" id="PF02776"/>
    </source>
</evidence>
<accession>A0A6C0BB96</accession>
<feature type="domain" description="Thiamine pyrophosphate enzyme N-terminal TPP-binding" evidence="6">
    <location>
        <begin position="25"/>
        <end position="123"/>
    </location>
</feature>